<dbReference type="AlphaFoldDB" id="A0A284VII4"/>
<dbReference type="PANTHER" id="PTHR21197">
    <property type="entry name" value="UDP-GALACTOPYRANOSE MUTASE"/>
    <property type="match status" value="1"/>
</dbReference>
<dbReference type="EMBL" id="FZMP01000009">
    <property type="protein sequence ID" value="SNQ59078.1"/>
    <property type="molecule type" value="Genomic_DNA"/>
</dbReference>
<dbReference type="GO" id="GO:0016491">
    <property type="term" value="F:oxidoreductase activity"/>
    <property type="evidence" value="ECO:0007669"/>
    <property type="project" value="InterPro"/>
</dbReference>
<evidence type="ECO:0000313" key="2">
    <source>
        <dbReference type="EMBL" id="SNQ59078.1"/>
    </source>
</evidence>
<proteinExistence type="predicted"/>
<evidence type="ECO:0000259" key="1">
    <source>
        <dbReference type="Pfam" id="PF01593"/>
    </source>
</evidence>
<dbReference type="Pfam" id="PF01593">
    <property type="entry name" value="Amino_oxidase"/>
    <property type="match status" value="1"/>
</dbReference>
<dbReference type="PANTHER" id="PTHR21197:SF0">
    <property type="entry name" value="UDP-GALACTOPYRANOSE MUTASE"/>
    <property type="match status" value="1"/>
</dbReference>
<dbReference type="Gene3D" id="3.50.50.60">
    <property type="entry name" value="FAD/NAD(P)-binding domain"/>
    <property type="match status" value="1"/>
</dbReference>
<dbReference type="InterPro" id="IPR036188">
    <property type="entry name" value="FAD/NAD-bd_sf"/>
</dbReference>
<evidence type="ECO:0000313" key="3">
    <source>
        <dbReference type="Proteomes" id="UP000218615"/>
    </source>
</evidence>
<protein>
    <submittedName>
        <fullName evidence="2">Amine oxidase</fullName>
    </submittedName>
</protein>
<dbReference type="GO" id="GO:0005829">
    <property type="term" value="C:cytosol"/>
    <property type="evidence" value="ECO:0007669"/>
    <property type="project" value="TreeGrafter"/>
</dbReference>
<dbReference type="PRINTS" id="PR00419">
    <property type="entry name" value="ADXRDTASE"/>
</dbReference>
<gene>
    <name evidence="2" type="ORF">MNV_1060016</name>
</gene>
<keyword evidence="3" id="KW-1185">Reference proteome</keyword>
<dbReference type="Proteomes" id="UP000218615">
    <property type="component" value="Unassembled WGS sequence"/>
</dbReference>
<reference evidence="3" key="1">
    <citation type="submission" date="2017-06" db="EMBL/GenBank/DDBJ databases">
        <authorList>
            <person name="Cremers G."/>
        </authorList>
    </citation>
    <scope>NUCLEOTIDE SEQUENCE [LARGE SCALE GENOMIC DNA]</scope>
</reference>
<organism evidence="2 3">
    <name type="scientific">Candidatus Methanoperedens nitratireducens</name>
    <dbReference type="NCBI Taxonomy" id="1392998"/>
    <lineage>
        <taxon>Archaea</taxon>
        <taxon>Methanobacteriati</taxon>
        <taxon>Methanobacteriota</taxon>
        <taxon>Stenosarchaea group</taxon>
        <taxon>Methanomicrobia</taxon>
        <taxon>Methanosarcinales</taxon>
        <taxon>ANME-2 cluster</taxon>
        <taxon>Candidatus Methanoperedentaceae</taxon>
        <taxon>Candidatus Methanoperedens</taxon>
    </lineage>
</organism>
<dbReference type="SUPFAM" id="SSF51905">
    <property type="entry name" value="FAD/NAD(P)-binding domain"/>
    <property type="match status" value="1"/>
</dbReference>
<dbReference type="GO" id="GO:0008767">
    <property type="term" value="F:UDP-galactopyranose mutase activity"/>
    <property type="evidence" value="ECO:0007669"/>
    <property type="project" value="TreeGrafter"/>
</dbReference>
<dbReference type="GO" id="GO:0050660">
    <property type="term" value="F:flavin adenine dinucleotide binding"/>
    <property type="evidence" value="ECO:0007669"/>
    <property type="project" value="TreeGrafter"/>
</dbReference>
<accession>A0A284VII4</accession>
<dbReference type="InterPro" id="IPR002937">
    <property type="entry name" value="Amino_oxidase"/>
</dbReference>
<feature type="domain" description="Amine oxidase" evidence="1">
    <location>
        <begin position="25"/>
        <end position="386"/>
    </location>
</feature>
<name>A0A284VII4_9EURY</name>
<sequence length="451" mass="51623">MANITYISNNNKLKDVRTAILGGGLTGITLARLLQKKGEEVTVLEREPDYGGLCRSMSNSGFTFDRGGSHIIFSRDTEVLTFIRDVLGENSQQNRRNTKIFYKGLYIKYPFENGLYQLPKEDLFFCINEFIRTMIAVEKGELEPPKNFREWIIYTFGKGIADLYLIPYNEKIWKFPAERMSLHWVEGRIPRPPVEDVIKSAIGIETEGYTHQAVFSYPKKGGIEALIRAIALPIKEKIRTGFPVSSIREKDGIFTITDGTYKVTADRCISTIPLQELLRCLDDVPERVRISCDELKYNSLACVFIGIKGKVPDISWLYVHEKDLGLFNRVSFPSNYSPEVAPPGHSSMLVEITYHKGDHVSAMPDREIINHTIAALKNMNIIKTHNEVVYTALERQKYAYVIYDLDYLRNIAIVKDFCMKRSIMLVGRFAEFEYLNMDGCISNALNFTRNR</sequence>